<dbReference type="InterPro" id="IPR009080">
    <property type="entry name" value="tRNAsynth_Ia_anticodon-bd"/>
</dbReference>
<accession>A0AB74VKR0</accession>
<dbReference type="CDD" id="cd00817">
    <property type="entry name" value="ValRS_core"/>
    <property type="match status" value="1"/>
</dbReference>
<proteinExistence type="inferred from homology"/>
<dbReference type="SUPFAM" id="SSF50677">
    <property type="entry name" value="ValRS/IleRS/LeuRS editing domain"/>
    <property type="match status" value="1"/>
</dbReference>
<dbReference type="FunFam" id="3.40.50.620:FF:000032">
    <property type="entry name" value="Valine--tRNA ligase"/>
    <property type="match status" value="1"/>
</dbReference>
<gene>
    <name evidence="12" type="primary">valS</name>
    <name evidence="16" type="ORF">KEC93_09095</name>
</gene>
<dbReference type="HAMAP" id="MF_02004">
    <property type="entry name" value="Val_tRNA_synth_type1"/>
    <property type="match status" value="1"/>
</dbReference>
<evidence type="ECO:0000313" key="17">
    <source>
        <dbReference type="Proteomes" id="UP000679373"/>
    </source>
</evidence>
<dbReference type="PROSITE" id="PS00178">
    <property type="entry name" value="AA_TRNA_LIGASE_I"/>
    <property type="match status" value="1"/>
</dbReference>
<dbReference type="Gene3D" id="1.10.730.10">
    <property type="entry name" value="Isoleucyl-tRNA Synthetase, Domain 1"/>
    <property type="match status" value="1"/>
</dbReference>
<dbReference type="Proteomes" id="UP000679373">
    <property type="component" value="Chromosome"/>
</dbReference>
<dbReference type="CDD" id="cd07962">
    <property type="entry name" value="Anticodon_Ia_Val"/>
    <property type="match status" value="1"/>
</dbReference>
<dbReference type="InterPro" id="IPR013155">
    <property type="entry name" value="M/V/L/I-tRNA-synth_anticd-bd"/>
</dbReference>
<name>A0AB74VKR0_CLOBE</name>
<feature type="domain" description="Methionyl/Valyl/Leucyl/Isoleucyl-tRNA synthetase anticodon-binding" evidence="14">
    <location>
        <begin position="611"/>
        <end position="757"/>
    </location>
</feature>
<dbReference type="NCBIfam" id="NF004349">
    <property type="entry name" value="PRK05729.1"/>
    <property type="match status" value="1"/>
</dbReference>
<dbReference type="PANTHER" id="PTHR11946:SF93">
    <property type="entry name" value="VALINE--TRNA LIGASE, CHLOROPLASTIC_MITOCHONDRIAL 2"/>
    <property type="match status" value="1"/>
</dbReference>
<dbReference type="SUPFAM" id="SSF47323">
    <property type="entry name" value="Anticodon-binding domain of a subclass of class I aminoacyl-tRNA synthetases"/>
    <property type="match status" value="1"/>
</dbReference>
<dbReference type="GO" id="GO:0002161">
    <property type="term" value="F:aminoacyl-tRNA deacylase activity"/>
    <property type="evidence" value="ECO:0007669"/>
    <property type="project" value="InterPro"/>
</dbReference>
<dbReference type="InterPro" id="IPR014729">
    <property type="entry name" value="Rossmann-like_a/b/a_fold"/>
</dbReference>
<feature type="short sequence motif" description="'HIGH' region" evidence="12">
    <location>
        <begin position="49"/>
        <end position="59"/>
    </location>
</feature>
<evidence type="ECO:0000256" key="5">
    <source>
        <dbReference type="ARBA" id="ARBA00022741"/>
    </source>
</evidence>
<dbReference type="PANTHER" id="PTHR11946">
    <property type="entry name" value="VALYL-TRNA SYNTHETASES"/>
    <property type="match status" value="1"/>
</dbReference>
<dbReference type="NCBIfam" id="TIGR00422">
    <property type="entry name" value="valS"/>
    <property type="match status" value="1"/>
</dbReference>
<dbReference type="SUPFAM" id="SSF52374">
    <property type="entry name" value="Nucleotidylyl transferase"/>
    <property type="match status" value="1"/>
</dbReference>
<evidence type="ECO:0000256" key="1">
    <source>
        <dbReference type="ARBA" id="ARBA00004496"/>
    </source>
</evidence>
<dbReference type="FunFam" id="1.10.287.380:FF:000001">
    <property type="entry name" value="Valine--tRNA ligase"/>
    <property type="match status" value="1"/>
</dbReference>
<keyword evidence="5 12" id="KW-0547">Nucleotide-binding</keyword>
<dbReference type="GeneID" id="66344676"/>
<evidence type="ECO:0000256" key="10">
    <source>
        <dbReference type="ARBA" id="ARBA00047552"/>
    </source>
</evidence>
<feature type="domain" description="Aminoacyl-tRNA synthetase class Ia" evidence="13">
    <location>
        <begin position="21"/>
        <end position="565"/>
    </location>
</feature>
<feature type="short sequence motif" description="'KMSKS' region" evidence="12">
    <location>
        <begin position="528"/>
        <end position="532"/>
    </location>
</feature>
<dbReference type="GO" id="GO:0004832">
    <property type="term" value="F:valine-tRNA ligase activity"/>
    <property type="evidence" value="ECO:0007669"/>
    <property type="project" value="UniProtKB-UniRule"/>
</dbReference>
<keyword evidence="6 12" id="KW-0067">ATP-binding</keyword>
<keyword evidence="8 12" id="KW-0175">Coiled coil</keyword>
<evidence type="ECO:0000256" key="12">
    <source>
        <dbReference type="HAMAP-Rule" id="MF_02004"/>
    </source>
</evidence>
<comment type="subunit">
    <text evidence="2 12">Monomer.</text>
</comment>
<keyword evidence="7 12" id="KW-0648">Protein biosynthesis</keyword>
<dbReference type="InterPro" id="IPR033705">
    <property type="entry name" value="Anticodon_Ia_Val"/>
</dbReference>
<comment type="domain">
    <text evidence="12">ValRS has two distinct active sites: one for aminoacylation and one for editing. The misactivated threonine is translocated from the active site to the editing site.</text>
</comment>
<evidence type="ECO:0000313" key="16">
    <source>
        <dbReference type="EMBL" id="QUN36951.1"/>
    </source>
</evidence>
<evidence type="ECO:0000256" key="8">
    <source>
        <dbReference type="ARBA" id="ARBA00023054"/>
    </source>
</evidence>
<dbReference type="Gene3D" id="3.90.740.10">
    <property type="entry name" value="Valyl/Leucyl/Isoleucyl-tRNA synthetase, editing domain"/>
    <property type="match status" value="1"/>
</dbReference>
<dbReference type="FunFam" id="1.10.730.10:FF:000014">
    <property type="entry name" value="Valine--tRNA ligase"/>
    <property type="match status" value="1"/>
</dbReference>
<evidence type="ECO:0000256" key="4">
    <source>
        <dbReference type="ARBA" id="ARBA00022598"/>
    </source>
</evidence>
<comment type="catalytic activity">
    <reaction evidence="10 12">
        <text>tRNA(Val) + L-valine + ATP = L-valyl-tRNA(Val) + AMP + diphosphate</text>
        <dbReference type="Rhea" id="RHEA:10704"/>
        <dbReference type="Rhea" id="RHEA-COMP:9672"/>
        <dbReference type="Rhea" id="RHEA-COMP:9708"/>
        <dbReference type="ChEBI" id="CHEBI:30616"/>
        <dbReference type="ChEBI" id="CHEBI:33019"/>
        <dbReference type="ChEBI" id="CHEBI:57762"/>
        <dbReference type="ChEBI" id="CHEBI:78442"/>
        <dbReference type="ChEBI" id="CHEBI:78537"/>
        <dbReference type="ChEBI" id="CHEBI:456215"/>
        <dbReference type="EC" id="6.1.1.9"/>
    </reaction>
</comment>
<dbReference type="AlphaFoldDB" id="A0AB74VKR0"/>
<sequence>MSEEIKNISTTYDPKEFEDRIYKNWEEKGYFTPVIDKNKKPYTIIMPPPNITGQLHLGHAFDDTLQDMLIRFKRMQGYCTLWLPGEDHASIATEVKVANQLAEQGYDKKEMGREAFLEKVWEWSDKYRATIRNQVKKLGVSADFTREAFTMDENLSAAVKHVFVKLYNEGLIYQGNRITNWCTHCQTALSDAEIEYEEQAGHFWHINYPLADGSGVIEIATTRPETLLGDSGVAVNPNDERYKHLIGKTVILPLVNREIPIVGDEYVDLEFGTGAVKMTPAHDPNDFEVGKRHNLEIIRVMDDKGIINEKGGKYKGLDRYEARKAIVKDLEEAGLLVKIKDHAHNVGTHDRCGTTVEPIISKQWYVKMESLAKPAVEVVKNGKTRFVPERFDKIYFNWMENIQDWCISRQLWWGHRIPVYYCQDCGEMMVLEDAPKACTKCGSSNIKQDNDVLDTWFSSALWPFSTLGWPNKTEDLEYFYPTSTLVTGHDIIFFWVARMIFSGLHCMGETPFNTVLIHGLIRDSQGRKMSKSLGNGVDPLEVIETYGADALRFMIATGNAPGNDMRYYPERVESSRNFANKIWNASRFVMMNLDKEVMNKYKDCKEYSLADKWILSEMNTLIKEVTENMEKYELGIAMQKVYDFMWTEFCDWYIELVKPVFYGEDEKAKGIVYNVLNTVLITGLKLLHPAMPFITEEIFTHLSDEETITTSAWPEFDEALVNKEAEDDMAFVIEAIKGLRNVRAEMNVPPSRKAKVICYIAEDAKKAFNSGVAYIEKLASASEVEFISDKANVPANAVSLVVKGGELFMPLLDLVDKDKELDRLNKEAKKLEGEIDRIDKKLGNQGFVAKAPAAVVDAEKEKRVKYVEMLEAVKVRIEALK</sequence>
<dbReference type="InterPro" id="IPR037118">
    <property type="entry name" value="Val-tRNA_synth_C_sf"/>
</dbReference>
<evidence type="ECO:0000256" key="11">
    <source>
        <dbReference type="ARBA" id="ARBA00060830"/>
    </source>
</evidence>
<dbReference type="GO" id="GO:0005829">
    <property type="term" value="C:cytosol"/>
    <property type="evidence" value="ECO:0007669"/>
    <property type="project" value="TreeGrafter"/>
</dbReference>
<evidence type="ECO:0000259" key="15">
    <source>
        <dbReference type="Pfam" id="PF10458"/>
    </source>
</evidence>
<dbReference type="SUPFAM" id="SSF46589">
    <property type="entry name" value="tRNA-binding arm"/>
    <property type="match status" value="1"/>
</dbReference>
<organism evidence="16 17">
    <name type="scientific">Clostridium beijerinckii</name>
    <name type="common">Clostridium MP</name>
    <dbReference type="NCBI Taxonomy" id="1520"/>
    <lineage>
        <taxon>Bacteria</taxon>
        <taxon>Bacillati</taxon>
        <taxon>Bacillota</taxon>
        <taxon>Clostridia</taxon>
        <taxon>Eubacteriales</taxon>
        <taxon>Clostridiaceae</taxon>
        <taxon>Clostridium</taxon>
    </lineage>
</organism>
<reference evidence="16" key="1">
    <citation type="submission" date="2021-04" db="EMBL/GenBank/DDBJ databases">
        <title>Complete genome sequence of the type strain Clostridium beijerinckii NRRL B-598.</title>
        <authorList>
            <person name="Sedlar K."/>
            <person name="Branska B."/>
            <person name="Bezdicek M."/>
            <person name="Nykrynova M."/>
            <person name="Lengerova M."/>
            <person name="Skutkova H."/>
            <person name="Patakova P."/>
        </authorList>
    </citation>
    <scope>NUCLEOTIDE SEQUENCE</scope>
    <source>
        <strain evidence="16">DSM 791</strain>
    </source>
</reference>
<dbReference type="EMBL" id="CP073653">
    <property type="protein sequence ID" value="QUN36951.1"/>
    <property type="molecule type" value="Genomic_DNA"/>
</dbReference>
<dbReference type="Gene3D" id="3.40.50.620">
    <property type="entry name" value="HUPs"/>
    <property type="match status" value="3"/>
</dbReference>
<dbReference type="InterPro" id="IPR010978">
    <property type="entry name" value="tRNA-bd_arm"/>
</dbReference>
<dbReference type="InterPro" id="IPR002300">
    <property type="entry name" value="aa-tRNA-synth_Ia"/>
</dbReference>
<comment type="similarity">
    <text evidence="11 12">Belongs to the class-I aminoacyl-tRNA synthetase family. ValS type 1 subfamily.</text>
</comment>
<dbReference type="FunFam" id="3.40.50.620:FF:000098">
    <property type="entry name" value="Valine--tRNA ligase"/>
    <property type="match status" value="1"/>
</dbReference>
<feature type="domain" description="Valyl-tRNA synthetase tRNA-binding arm" evidence="15">
    <location>
        <begin position="818"/>
        <end position="881"/>
    </location>
</feature>
<dbReference type="PRINTS" id="PR00986">
    <property type="entry name" value="TRNASYNTHVAL"/>
</dbReference>
<keyword evidence="4 12" id="KW-0436">Ligase</keyword>
<evidence type="ECO:0000259" key="14">
    <source>
        <dbReference type="Pfam" id="PF08264"/>
    </source>
</evidence>
<dbReference type="EC" id="6.1.1.9" evidence="12"/>
<dbReference type="Gene3D" id="1.10.287.380">
    <property type="entry name" value="Valyl-tRNA synthetase, C-terminal domain"/>
    <property type="match status" value="1"/>
</dbReference>
<dbReference type="InterPro" id="IPR001412">
    <property type="entry name" value="aa-tRNA-synth_I_CS"/>
</dbReference>
<dbReference type="Pfam" id="PF08264">
    <property type="entry name" value="Anticodon_1"/>
    <property type="match status" value="1"/>
</dbReference>
<dbReference type="GO" id="GO:0005524">
    <property type="term" value="F:ATP binding"/>
    <property type="evidence" value="ECO:0007669"/>
    <property type="project" value="UniProtKB-UniRule"/>
</dbReference>
<keyword evidence="17" id="KW-1185">Reference proteome</keyword>
<comment type="subcellular location">
    <subcellularLocation>
        <location evidence="1 12">Cytoplasm</location>
    </subcellularLocation>
</comment>
<dbReference type="InterPro" id="IPR009008">
    <property type="entry name" value="Val/Leu/Ile-tRNA-synth_edit"/>
</dbReference>
<keyword evidence="9 12" id="KW-0030">Aminoacyl-tRNA synthetase</keyword>
<evidence type="ECO:0000256" key="6">
    <source>
        <dbReference type="ARBA" id="ARBA00022840"/>
    </source>
</evidence>
<feature type="binding site" evidence="12">
    <location>
        <position position="531"/>
    </location>
    <ligand>
        <name>ATP</name>
        <dbReference type="ChEBI" id="CHEBI:30616"/>
    </ligand>
</feature>
<evidence type="ECO:0000256" key="7">
    <source>
        <dbReference type="ARBA" id="ARBA00022917"/>
    </source>
</evidence>
<evidence type="ECO:0000259" key="13">
    <source>
        <dbReference type="Pfam" id="PF00133"/>
    </source>
</evidence>
<comment type="function">
    <text evidence="12">Catalyzes the attachment of valine to tRNA(Val). As ValRS can inadvertently accommodate and process structurally similar amino acids such as threonine, to avoid such errors, it has a 'posttransfer' editing activity that hydrolyzes mischarged Thr-tRNA(Val) in a tRNA-dependent manner.</text>
</comment>
<dbReference type="GO" id="GO:0006438">
    <property type="term" value="P:valyl-tRNA aminoacylation"/>
    <property type="evidence" value="ECO:0007669"/>
    <property type="project" value="UniProtKB-UniRule"/>
</dbReference>
<dbReference type="RefSeq" id="WP_077868703.1">
    <property type="nucleotide sequence ID" value="NZ_BKAK01000005.1"/>
</dbReference>
<protein>
    <recommendedName>
        <fullName evidence="12">Valine--tRNA ligase</fullName>
        <ecNumber evidence="12">6.1.1.9</ecNumber>
    </recommendedName>
    <alternativeName>
        <fullName evidence="12">Valyl-tRNA synthetase</fullName>
        <shortName evidence="12">ValRS</shortName>
    </alternativeName>
</protein>
<comment type="domain">
    <text evidence="12">The C-terminal coiled-coil domain is crucial for aminoacylation activity.</text>
</comment>
<evidence type="ECO:0000256" key="3">
    <source>
        <dbReference type="ARBA" id="ARBA00022490"/>
    </source>
</evidence>
<evidence type="ECO:0000256" key="9">
    <source>
        <dbReference type="ARBA" id="ARBA00023146"/>
    </source>
</evidence>
<dbReference type="Pfam" id="PF00133">
    <property type="entry name" value="tRNA-synt_1"/>
    <property type="match status" value="1"/>
</dbReference>
<keyword evidence="3 12" id="KW-0963">Cytoplasm</keyword>
<dbReference type="InterPro" id="IPR002303">
    <property type="entry name" value="Valyl-tRNA_ligase"/>
</dbReference>
<evidence type="ECO:0000256" key="2">
    <source>
        <dbReference type="ARBA" id="ARBA00011245"/>
    </source>
</evidence>
<dbReference type="FunFam" id="3.90.740.10:FF:000005">
    <property type="entry name" value="Valine--tRNA ligase, mitochondrial"/>
    <property type="match status" value="1"/>
</dbReference>
<dbReference type="Pfam" id="PF10458">
    <property type="entry name" value="Val_tRNA-synt_C"/>
    <property type="match status" value="1"/>
</dbReference>
<dbReference type="InterPro" id="IPR019499">
    <property type="entry name" value="Val-tRNA_synth_tRNA-bd"/>
</dbReference>
<feature type="coiled-coil region" evidence="12">
    <location>
        <begin position="814"/>
        <end position="841"/>
    </location>
</feature>